<evidence type="ECO:0000313" key="2">
    <source>
        <dbReference type="Proteomes" id="UP001060583"/>
    </source>
</evidence>
<name>A0A977XRW2_9CAUD</name>
<dbReference type="Proteomes" id="UP001060583">
    <property type="component" value="Segment"/>
</dbReference>
<evidence type="ECO:0000313" key="1">
    <source>
        <dbReference type="EMBL" id="UXQ88744.1"/>
    </source>
</evidence>
<dbReference type="EMBL" id="ON461912">
    <property type="protein sequence ID" value="UXQ88744.1"/>
    <property type="molecule type" value="Genomic_DNA"/>
</dbReference>
<keyword evidence="2" id="KW-1185">Reference proteome</keyword>
<protein>
    <submittedName>
        <fullName evidence="1">Uncharacterized protein</fullName>
    </submittedName>
</protein>
<sequence>MNRMMFDLREESAIFTILCYMIRNNEAMTDTELAIYHKFLASGWEDHINAKRDLMQELINA</sequence>
<reference evidence="1" key="1">
    <citation type="submission" date="2022-05" db="EMBL/GenBank/DDBJ databases">
        <authorList>
            <person name="Ma D."/>
        </authorList>
    </citation>
    <scope>NUCLEOTIDE SEQUENCE</scope>
</reference>
<proteinExistence type="predicted"/>
<accession>A0A977XRW2</accession>
<organism evidence="1 2">
    <name type="scientific">Salmonella phage PST_H2</name>
    <dbReference type="NCBI Taxonomy" id="2978975"/>
    <lineage>
        <taxon>Viruses</taxon>
        <taxon>Duplodnaviria</taxon>
        <taxon>Heunggongvirae</taxon>
        <taxon>Uroviricota</taxon>
        <taxon>Caudoviricetes</taxon>
        <taxon>Autographivirales</taxon>
        <taxon>Autosignataviridae</taxon>
        <taxon>Molineuxvirinae</taxon>
        <taxon>Guangxivirus</taxon>
        <taxon>Guangxivirus PSTH2</taxon>
    </lineage>
</organism>